<dbReference type="GO" id="GO:0005524">
    <property type="term" value="F:ATP binding"/>
    <property type="evidence" value="ECO:0007669"/>
    <property type="project" value="UniProtKB-UniRule"/>
</dbReference>
<evidence type="ECO:0000256" key="6">
    <source>
        <dbReference type="ARBA" id="ARBA00022917"/>
    </source>
</evidence>
<feature type="binding site" evidence="10">
    <location>
        <begin position="295"/>
        <end position="296"/>
    </location>
    <ligand>
        <name>L-histidine</name>
        <dbReference type="ChEBI" id="CHEBI:57595"/>
    </ligand>
</feature>
<evidence type="ECO:0000256" key="5">
    <source>
        <dbReference type="ARBA" id="ARBA00022840"/>
    </source>
</evidence>
<keyword evidence="4 9" id="KW-0547">Nucleotide-binding</keyword>
<keyword evidence="7 9" id="KW-0030">Aminoacyl-tRNA synthetase</keyword>
<feature type="domain" description="Aminoacyl-transfer RNA synthetases class-II family profile" evidence="11">
    <location>
        <begin position="1"/>
        <end position="369"/>
    </location>
</feature>
<dbReference type="EMBL" id="CP036426">
    <property type="protein sequence ID" value="QDV33135.1"/>
    <property type="molecule type" value="Genomic_DNA"/>
</dbReference>
<evidence type="ECO:0000313" key="13">
    <source>
        <dbReference type="Proteomes" id="UP000317835"/>
    </source>
</evidence>
<evidence type="ECO:0000256" key="2">
    <source>
        <dbReference type="ARBA" id="ARBA00011738"/>
    </source>
</evidence>
<evidence type="ECO:0000313" key="12">
    <source>
        <dbReference type="EMBL" id="QDV33135.1"/>
    </source>
</evidence>
<dbReference type="PANTHER" id="PTHR11476:SF7">
    <property type="entry name" value="HISTIDINE--TRNA LIGASE"/>
    <property type="match status" value="1"/>
</dbReference>
<dbReference type="SUPFAM" id="SSF55681">
    <property type="entry name" value="Class II aaRS and biotin synthetases"/>
    <property type="match status" value="1"/>
</dbReference>
<sequence length="464" mass="49618">MIDPRVASGLRDIPPSAMIPRERMLEALRSTFSSFGFVPIETPHIERLEVLTGKGAGSDEVLRQIFEVTNKGGTPGELALRFDLTVPLARFVAKHVDQLGTPFKRYAIGSVFRGERPAKGRFREFTQCDFDTVGTESPVSDAETAQLIHDALAAIDVPAFSIHLNNRKILDGLLDSFGVIDRKAAVLRALDKLGKVGRDGVLKELTSHPRAVEPGGVPEGPTMPEADAARLLDLVEQGKGPGDAVLSMAESRLGPHETAREGIANLRTVLDLLDAAGVPQDRLKLDLGLARGLDYYTGIVFETTVDGWERFGSISSGGRYDDLASLYIKRRLPGVGASIGLDRLLALMEEAGRLPSSATTAPVLVAYFPGVSPTTPVRIAARLRASGIGAEVYPEPISVGKQMGYGSTRGHAVAVIVGPDEEQAEVFNLRVLATRQEDKGLALSTLEDSVQSALGLLGSRPSAD</sequence>
<protein>
    <recommendedName>
        <fullName evidence="9">Histidine--tRNA ligase</fullName>
        <ecNumber evidence="9">6.1.1.21</ecNumber>
    </recommendedName>
    <alternativeName>
        <fullName evidence="9">Histidyl-tRNA synthetase</fullName>
        <shortName evidence="9">HisRS</shortName>
    </alternativeName>
</protein>
<keyword evidence="3 9" id="KW-0436">Ligase</keyword>
<dbReference type="GO" id="GO:0006427">
    <property type="term" value="P:histidyl-tRNA aminoacylation"/>
    <property type="evidence" value="ECO:0007669"/>
    <property type="project" value="UniProtKB-UniRule"/>
</dbReference>
<evidence type="ECO:0000256" key="4">
    <source>
        <dbReference type="ARBA" id="ARBA00022741"/>
    </source>
</evidence>
<comment type="subunit">
    <text evidence="2 9">Homodimer.</text>
</comment>
<evidence type="ECO:0000256" key="3">
    <source>
        <dbReference type="ARBA" id="ARBA00022598"/>
    </source>
</evidence>
<accession>A0A518GX21</accession>
<dbReference type="InterPro" id="IPR006195">
    <property type="entry name" value="aa-tRNA-synth_II"/>
</dbReference>
<dbReference type="Proteomes" id="UP000317835">
    <property type="component" value="Chromosome"/>
</dbReference>
<evidence type="ECO:0000256" key="10">
    <source>
        <dbReference type="PIRSR" id="PIRSR001549-1"/>
    </source>
</evidence>
<dbReference type="InterPro" id="IPR041715">
    <property type="entry name" value="HisRS-like_core"/>
</dbReference>
<dbReference type="EC" id="6.1.1.21" evidence="9"/>
<dbReference type="SUPFAM" id="SSF52954">
    <property type="entry name" value="Class II aaRS ABD-related"/>
    <property type="match status" value="1"/>
</dbReference>
<comment type="similarity">
    <text evidence="1 9">Belongs to the class-II aminoacyl-tRNA synthetase family.</text>
</comment>
<dbReference type="HAMAP" id="MF_00127">
    <property type="entry name" value="His_tRNA_synth"/>
    <property type="match status" value="1"/>
</dbReference>
<dbReference type="Pfam" id="PF03129">
    <property type="entry name" value="HGTP_anticodon"/>
    <property type="match status" value="1"/>
</dbReference>
<gene>
    <name evidence="12" type="primary">hisS_2</name>
    <name evidence="9" type="synonym">hisS</name>
    <name evidence="12" type="ORF">ElP_09770</name>
</gene>
<feature type="binding site" evidence="10">
    <location>
        <begin position="83"/>
        <end position="85"/>
    </location>
    <ligand>
        <name>L-histidine</name>
        <dbReference type="ChEBI" id="CHEBI:57595"/>
    </ligand>
</feature>
<evidence type="ECO:0000256" key="1">
    <source>
        <dbReference type="ARBA" id="ARBA00008226"/>
    </source>
</evidence>
<dbReference type="InterPro" id="IPR004154">
    <property type="entry name" value="Anticodon-bd"/>
</dbReference>
<dbReference type="GO" id="GO:0005737">
    <property type="term" value="C:cytoplasm"/>
    <property type="evidence" value="ECO:0007669"/>
    <property type="project" value="UniProtKB-SubCell"/>
</dbReference>
<dbReference type="PROSITE" id="PS50862">
    <property type="entry name" value="AA_TRNA_LIGASE_II"/>
    <property type="match status" value="1"/>
</dbReference>
<dbReference type="GO" id="GO:0004821">
    <property type="term" value="F:histidine-tRNA ligase activity"/>
    <property type="evidence" value="ECO:0007669"/>
    <property type="project" value="UniProtKB-UniRule"/>
</dbReference>
<comment type="subcellular location">
    <subcellularLocation>
        <location evidence="9">Cytoplasm</location>
    </subcellularLocation>
</comment>
<dbReference type="Gene3D" id="3.40.50.800">
    <property type="entry name" value="Anticodon-binding domain"/>
    <property type="match status" value="1"/>
</dbReference>
<dbReference type="RefSeq" id="WP_145267546.1">
    <property type="nucleotide sequence ID" value="NZ_CP036426.1"/>
</dbReference>
<evidence type="ECO:0000256" key="9">
    <source>
        <dbReference type="HAMAP-Rule" id="MF_00127"/>
    </source>
</evidence>
<dbReference type="InterPro" id="IPR036621">
    <property type="entry name" value="Anticodon-bd_dom_sf"/>
</dbReference>
<dbReference type="Pfam" id="PF13393">
    <property type="entry name" value="tRNA-synt_His"/>
    <property type="match status" value="1"/>
</dbReference>
<dbReference type="InterPro" id="IPR045864">
    <property type="entry name" value="aa-tRNA-synth_II/BPL/LPL"/>
</dbReference>
<feature type="binding site" evidence="10">
    <location>
        <position position="127"/>
    </location>
    <ligand>
        <name>L-histidine</name>
        <dbReference type="ChEBI" id="CHEBI:57595"/>
    </ligand>
</feature>
<dbReference type="PIRSF" id="PIRSF001549">
    <property type="entry name" value="His-tRNA_synth"/>
    <property type="match status" value="1"/>
</dbReference>
<dbReference type="CDD" id="cd00773">
    <property type="entry name" value="HisRS-like_core"/>
    <property type="match status" value="1"/>
</dbReference>
<dbReference type="AlphaFoldDB" id="A0A518GX21"/>
<evidence type="ECO:0000256" key="7">
    <source>
        <dbReference type="ARBA" id="ARBA00023146"/>
    </source>
</evidence>
<dbReference type="KEGG" id="tpla:ElP_09770"/>
<name>A0A518GX21_9BACT</name>
<dbReference type="NCBIfam" id="TIGR00442">
    <property type="entry name" value="hisS"/>
    <property type="match status" value="1"/>
</dbReference>
<proteinExistence type="inferred from homology"/>
<evidence type="ECO:0000256" key="8">
    <source>
        <dbReference type="ARBA" id="ARBA00047639"/>
    </source>
</evidence>
<feature type="binding site" evidence="10">
    <location>
        <position position="291"/>
    </location>
    <ligand>
        <name>L-histidine</name>
        <dbReference type="ChEBI" id="CHEBI:57595"/>
    </ligand>
</feature>
<keyword evidence="13" id="KW-1185">Reference proteome</keyword>
<keyword evidence="9" id="KW-0963">Cytoplasm</keyword>
<dbReference type="InterPro" id="IPR015807">
    <property type="entry name" value="His-tRNA-ligase"/>
</dbReference>
<dbReference type="InterPro" id="IPR004516">
    <property type="entry name" value="HisRS/HisZ"/>
</dbReference>
<dbReference type="OrthoDB" id="9800814at2"/>
<dbReference type="PANTHER" id="PTHR11476">
    <property type="entry name" value="HISTIDYL-TRNA SYNTHETASE"/>
    <property type="match status" value="1"/>
</dbReference>
<feature type="binding site" evidence="10">
    <location>
        <position position="131"/>
    </location>
    <ligand>
        <name>L-histidine</name>
        <dbReference type="ChEBI" id="CHEBI:57595"/>
    </ligand>
</feature>
<reference evidence="12 13" key="1">
    <citation type="submission" date="2019-02" db="EMBL/GenBank/DDBJ databases">
        <title>Deep-cultivation of Planctomycetes and their phenomic and genomic characterization uncovers novel biology.</title>
        <authorList>
            <person name="Wiegand S."/>
            <person name="Jogler M."/>
            <person name="Boedeker C."/>
            <person name="Pinto D."/>
            <person name="Vollmers J."/>
            <person name="Rivas-Marin E."/>
            <person name="Kohn T."/>
            <person name="Peeters S.H."/>
            <person name="Heuer A."/>
            <person name="Rast P."/>
            <person name="Oberbeckmann S."/>
            <person name="Bunk B."/>
            <person name="Jeske O."/>
            <person name="Meyerdierks A."/>
            <person name="Storesund J.E."/>
            <person name="Kallscheuer N."/>
            <person name="Luecker S."/>
            <person name="Lage O.M."/>
            <person name="Pohl T."/>
            <person name="Merkel B.J."/>
            <person name="Hornburger P."/>
            <person name="Mueller R.-W."/>
            <person name="Bruemmer F."/>
            <person name="Labrenz M."/>
            <person name="Spormann A.M."/>
            <person name="Op den Camp H."/>
            <person name="Overmann J."/>
            <person name="Amann R."/>
            <person name="Jetten M.S.M."/>
            <person name="Mascher T."/>
            <person name="Medema M.H."/>
            <person name="Devos D.P."/>
            <person name="Kaster A.-K."/>
            <person name="Ovreas L."/>
            <person name="Rohde M."/>
            <person name="Galperin M.Y."/>
            <person name="Jogler C."/>
        </authorList>
    </citation>
    <scope>NUCLEOTIDE SEQUENCE [LARGE SCALE GENOMIC DNA]</scope>
    <source>
        <strain evidence="12 13">ElP</strain>
    </source>
</reference>
<keyword evidence="6 9" id="KW-0648">Protein biosynthesis</keyword>
<comment type="catalytic activity">
    <reaction evidence="8 9">
        <text>tRNA(His) + L-histidine + ATP = L-histidyl-tRNA(His) + AMP + diphosphate + H(+)</text>
        <dbReference type="Rhea" id="RHEA:17313"/>
        <dbReference type="Rhea" id="RHEA-COMP:9665"/>
        <dbReference type="Rhea" id="RHEA-COMP:9689"/>
        <dbReference type="ChEBI" id="CHEBI:15378"/>
        <dbReference type="ChEBI" id="CHEBI:30616"/>
        <dbReference type="ChEBI" id="CHEBI:33019"/>
        <dbReference type="ChEBI" id="CHEBI:57595"/>
        <dbReference type="ChEBI" id="CHEBI:78442"/>
        <dbReference type="ChEBI" id="CHEBI:78527"/>
        <dbReference type="ChEBI" id="CHEBI:456215"/>
        <dbReference type="EC" id="6.1.1.21"/>
    </reaction>
</comment>
<feature type="binding site" evidence="10">
    <location>
        <position position="113"/>
    </location>
    <ligand>
        <name>L-histidine</name>
        <dbReference type="ChEBI" id="CHEBI:57595"/>
    </ligand>
</feature>
<dbReference type="Gene3D" id="3.30.930.10">
    <property type="entry name" value="Bira Bifunctional Protein, Domain 2"/>
    <property type="match status" value="1"/>
</dbReference>
<keyword evidence="5 9" id="KW-0067">ATP-binding</keyword>
<organism evidence="12 13">
    <name type="scientific">Tautonia plasticadhaerens</name>
    <dbReference type="NCBI Taxonomy" id="2527974"/>
    <lineage>
        <taxon>Bacteria</taxon>
        <taxon>Pseudomonadati</taxon>
        <taxon>Planctomycetota</taxon>
        <taxon>Planctomycetia</taxon>
        <taxon>Isosphaerales</taxon>
        <taxon>Isosphaeraceae</taxon>
        <taxon>Tautonia</taxon>
    </lineage>
</organism>
<evidence type="ECO:0000259" key="11">
    <source>
        <dbReference type="PROSITE" id="PS50862"/>
    </source>
</evidence>